<dbReference type="EMBL" id="JBHLUD010000019">
    <property type="protein sequence ID" value="MFC0548651.1"/>
    <property type="molecule type" value="Genomic_DNA"/>
</dbReference>
<dbReference type="Proteomes" id="UP001589810">
    <property type="component" value="Unassembled WGS sequence"/>
</dbReference>
<organism evidence="2 3">
    <name type="scientific">Kutzneria chonburiensis</name>
    <dbReference type="NCBI Taxonomy" id="1483604"/>
    <lineage>
        <taxon>Bacteria</taxon>
        <taxon>Bacillati</taxon>
        <taxon>Actinomycetota</taxon>
        <taxon>Actinomycetes</taxon>
        <taxon>Pseudonocardiales</taxon>
        <taxon>Pseudonocardiaceae</taxon>
        <taxon>Kutzneria</taxon>
    </lineage>
</organism>
<proteinExistence type="predicted"/>
<sequence>MRVLALALLASTLTTGTASAGECTWTATSLSHSGTAQVLAAPGDILGFGDGQLLRWQNGTFTSTALPGTATQLHLRGADGSGRAAGTVSSPQQAITVRNGQFTSYTLPIGATNGDVRGVNQRGDVAGFATGPNAGQRRYLVWTDGSTGKPTEVLVHADQFRTLSGITDDRRLVLDWATTDGHTRAATFLGGSATVLTLPTGTTDSWTTAAAGSWIIGTAGADHRSVLWDATGTPRLLPSGFDAVSVNRSGLVAGTYAGQAAVVTADGSVHQLGSGTDLGSVADDGTVLGSSAGVATTWACHA</sequence>
<feature type="signal peptide" evidence="1">
    <location>
        <begin position="1"/>
        <end position="20"/>
    </location>
</feature>
<name>A0ABV6N9L5_9PSEU</name>
<comment type="caution">
    <text evidence="2">The sequence shown here is derived from an EMBL/GenBank/DDBJ whole genome shotgun (WGS) entry which is preliminary data.</text>
</comment>
<dbReference type="RefSeq" id="WP_273941937.1">
    <property type="nucleotide sequence ID" value="NZ_CP097263.1"/>
</dbReference>
<evidence type="ECO:0000256" key="1">
    <source>
        <dbReference type="SAM" id="SignalP"/>
    </source>
</evidence>
<protein>
    <recommendedName>
        <fullName evidence="4">HAF repeat-containing protein</fullName>
    </recommendedName>
</protein>
<evidence type="ECO:0000313" key="2">
    <source>
        <dbReference type="EMBL" id="MFC0548651.1"/>
    </source>
</evidence>
<accession>A0ABV6N9L5</accession>
<reference evidence="2 3" key="1">
    <citation type="submission" date="2024-09" db="EMBL/GenBank/DDBJ databases">
        <authorList>
            <person name="Sun Q."/>
            <person name="Mori K."/>
        </authorList>
    </citation>
    <scope>NUCLEOTIDE SEQUENCE [LARGE SCALE GENOMIC DNA]</scope>
    <source>
        <strain evidence="2 3">TBRC 1432</strain>
    </source>
</reference>
<evidence type="ECO:0000313" key="3">
    <source>
        <dbReference type="Proteomes" id="UP001589810"/>
    </source>
</evidence>
<evidence type="ECO:0008006" key="4">
    <source>
        <dbReference type="Google" id="ProtNLM"/>
    </source>
</evidence>
<gene>
    <name evidence="2" type="ORF">ACFFH7_44590</name>
</gene>
<keyword evidence="3" id="KW-1185">Reference proteome</keyword>
<feature type="chain" id="PRO_5046476701" description="HAF repeat-containing protein" evidence="1">
    <location>
        <begin position="21"/>
        <end position="302"/>
    </location>
</feature>
<keyword evidence="1" id="KW-0732">Signal</keyword>